<proteinExistence type="predicted"/>
<keyword evidence="2" id="KW-1185">Reference proteome</keyword>
<organism evidence="1 2">
    <name type="scientific">Limimaricola cinnabarinus</name>
    <dbReference type="NCBI Taxonomy" id="1125964"/>
    <lineage>
        <taxon>Bacteria</taxon>
        <taxon>Pseudomonadati</taxon>
        <taxon>Pseudomonadota</taxon>
        <taxon>Alphaproteobacteria</taxon>
        <taxon>Rhodobacterales</taxon>
        <taxon>Paracoccaceae</taxon>
        <taxon>Limimaricola</taxon>
    </lineage>
</organism>
<comment type="caution">
    <text evidence="1">The sequence shown here is derived from an EMBL/GenBank/DDBJ whole genome shotgun (WGS) entry which is preliminary data.</text>
</comment>
<reference evidence="1 2" key="1">
    <citation type="submission" date="2017-08" db="EMBL/GenBank/DDBJ databases">
        <title>Draft Genome Sequence of Loktanella cinnabarina Strain XM1, Isolated from Coastal Surface Water.</title>
        <authorList>
            <person name="Ma R."/>
            <person name="Wang J."/>
            <person name="Wang Q."/>
            <person name="Ma Z."/>
            <person name="Li J."/>
            <person name="Chen L."/>
        </authorList>
    </citation>
    <scope>NUCLEOTIDE SEQUENCE [LARGE SCALE GENOMIC DNA]</scope>
    <source>
        <strain evidence="1 2">XM1</strain>
    </source>
</reference>
<protein>
    <submittedName>
        <fullName evidence="1">Uncharacterized protein</fullName>
    </submittedName>
</protein>
<evidence type="ECO:0000313" key="2">
    <source>
        <dbReference type="Proteomes" id="UP000221860"/>
    </source>
</evidence>
<dbReference type="OrthoDB" id="7870012at2"/>
<dbReference type="EMBL" id="NQWH01000013">
    <property type="protein sequence ID" value="PHP27528.1"/>
    <property type="molecule type" value="Genomic_DNA"/>
</dbReference>
<gene>
    <name evidence="1" type="ORF">CJ301_10230</name>
</gene>
<dbReference type="AlphaFoldDB" id="A0A2G1MFJ4"/>
<evidence type="ECO:0000313" key="1">
    <source>
        <dbReference type="EMBL" id="PHP27528.1"/>
    </source>
</evidence>
<dbReference type="Proteomes" id="UP000221860">
    <property type="component" value="Unassembled WGS sequence"/>
</dbReference>
<sequence length="214" mass="23673">MSQFTHAMTKLQEARSTRDAALSALTVLENTMGVGSAEATKYDDETLGPLQEKVTAAEARLRDTEPKTQREYLSKVQALLEEGMLSETVVALRADAERLAATGEDPVVALCQRWKSMRTAVAGMLDEEVGGHFDAPELEEAEEAQRRIEWQLQRMVPTSAEGLAAMMDVYWNLEGPVGMPGTEGWEMEMQNPQYLFLRRLRHGAFIVAGQAGTP</sequence>
<dbReference type="RefSeq" id="WP_099277004.1">
    <property type="nucleotide sequence ID" value="NZ_KZ304959.1"/>
</dbReference>
<name>A0A2G1MFJ4_9RHOB</name>
<accession>A0A2G1MFJ4</accession>